<dbReference type="Proteomes" id="UP000639403">
    <property type="component" value="Unassembled WGS sequence"/>
</dbReference>
<name>A0A8H7P0F4_9APHY</name>
<organism evidence="2 3">
    <name type="scientific">Rhodonia placenta</name>
    <dbReference type="NCBI Taxonomy" id="104341"/>
    <lineage>
        <taxon>Eukaryota</taxon>
        <taxon>Fungi</taxon>
        <taxon>Dikarya</taxon>
        <taxon>Basidiomycota</taxon>
        <taxon>Agaricomycotina</taxon>
        <taxon>Agaricomycetes</taxon>
        <taxon>Polyporales</taxon>
        <taxon>Adustoporiaceae</taxon>
        <taxon>Rhodonia</taxon>
    </lineage>
</organism>
<evidence type="ECO:0000256" key="1">
    <source>
        <dbReference type="SAM" id="MobiDB-lite"/>
    </source>
</evidence>
<feature type="region of interest" description="Disordered" evidence="1">
    <location>
        <begin position="24"/>
        <end position="44"/>
    </location>
</feature>
<comment type="caution">
    <text evidence="2">The sequence shown here is derived from an EMBL/GenBank/DDBJ whole genome shotgun (WGS) entry which is preliminary data.</text>
</comment>
<evidence type="ECO:0000313" key="2">
    <source>
        <dbReference type="EMBL" id="KAF9812433.1"/>
    </source>
</evidence>
<dbReference type="EMBL" id="JADOXO010000133">
    <property type="protein sequence ID" value="KAF9812433.1"/>
    <property type="molecule type" value="Genomic_DNA"/>
</dbReference>
<reference evidence="2" key="2">
    <citation type="journal article" name="Front. Microbiol.">
        <title>Degradative Capacity of Two Strains of Rhodonia placenta: From Phenotype to Genotype.</title>
        <authorList>
            <person name="Kolle M."/>
            <person name="Horta M.A.C."/>
            <person name="Nowrousian M."/>
            <person name="Ohm R.A."/>
            <person name="Benz J.P."/>
            <person name="Pilgard A."/>
        </authorList>
    </citation>
    <scope>NUCLEOTIDE SEQUENCE</scope>
    <source>
        <strain evidence="2">FPRL280</strain>
    </source>
</reference>
<sequence>MAAKLISSRPSTLRRATRWLCTRRQDAHTTRRSIRPATTSTQTVAQGRAALSGYLPTTATAPGLPPWAEASTPLGLMSQASCKHIPPP</sequence>
<dbReference type="AlphaFoldDB" id="A0A8H7P0F4"/>
<protein>
    <submittedName>
        <fullName evidence="2">Uncharacterized protein</fullName>
    </submittedName>
</protein>
<gene>
    <name evidence="2" type="ORF">IEO21_06236</name>
</gene>
<reference evidence="2" key="1">
    <citation type="submission" date="2020-11" db="EMBL/GenBank/DDBJ databases">
        <authorList>
            <person name="Koelle M."/>
            <person name="Horta M.A.C."/>
            <person name="Nowrousian M."/>
            <person name="Ohm R.A."/>
            <person name="Benz P."/>
            <person name="Pilgard A."/>
        </authorList>
    </citation>
    <scope>NUCLEOTIDE SEQUENCE</scope>
    <source>
        <strain evidence="2">FPRL280</strain>
    </source>
</reference>
<accession>A0A8H7P0F4</accession>
<proteinExistence type="predicted"/>
<evidence type="ECO:0000313" key="3">
    <source>
        <dbReference type="Proteomes" id="UP000639403"/>
    </source>
</evidence>